<dbReference type="HOGENOM" id="CLU_072792_1_2_6"/>
<dbReference type="ESTHER" id="9gamm-q1n687">
    <property type="family name" value="NLS3-Tex30"/>
</dbReference>
<dbReference type="AlphaFoldDB" id="Q1N687"/>
<dbReference type="GO" id="GO:0016787">
    <property type="term" value="F:hydrolase activity"/>
    <property type="evidence" value="ECO:0007669"/>
    <property type="project" value="UniProtKB-KW"/>
</dbReference>
<sequence>MHTLINGPENSPICLFAHGAGAPMDSDFMEAVAQGVGEKGIKVVRFEFPYMQERRETGKKRPPNRQPELLACFKELVDSQQGDVYLMGKSMGGRMASILAAEHSELPIQQVFALGYPFHPLNKPEKLRVDHFPNMSCAMTIYQGQRDKLGDQGLVESLVLPTNIEVAWLEDGDHDLKPRVKSGYTHDEHIQTVINDIAGKIHASYASKNGEQ</sequence>
<dbReference type="InterPro" id="IPR026555">
    <property type="entry name" value="NSL3/Tex30"/>
</dbReference>
<comment type="caution">
    <text evidence="2">The sequence shown here is derived from an EMBL/GenBank/DDBJ whole genome shotgun (WGS) entry which is preliminary data.</text>
</comment>
<dbReference type="PANTHER" id="PTHR13136:SF11">
    <property type="entry name" value="TESTIS-EXPRESSED PROTEIN 30"/>
    <property type="match status" value="1"/>
</dbReference>
<proteinExistence type="predicted"/>
<dbReference type="RefSeq" id="WP_007017126.1">
    <property type="nucleotide sequence ID" value="NZ_CH724113.1"/>
</dbReference>
<evidence type="ECO:0000313" key="2">
    <source>
        <dbReference type="EMBL" id="EAT13705.1"/>
    </source>
</evidence>
<dbReference type="Gene3D" id="3.40.50.1820">
    <property type="entry name" value="alpha/beta hydrolase"/>
    <property type="match status" value="1"/>
</dbReference>
<organism evidence="2 3">
    <name type="scientific">Bermanella marisrubri</name>
    <dbReference type="NCBI Taxonomy" id="207949"/>
    <lineage>
        <taxon>Bacteria</taxon>
        <taxon>Pseudomonadati</taxon>
        <taxon>Pseudomonadota</taxon>
        <taxon>Gammaproteobacteria</taxon>
        <taxon>Oceanospirillales</taxon>
        <taxon>Oceanospirillaceae</taxon>
        <taxon>Bermanella</taxon>
    </lineage>
</organism>
<reference evidence="2 3" key="1">
    <citation type="submission" date="2006-03" db="EMBL/GenBank/DDBJ databases">
        <authorList>
            <person name="Pinhassi J."/>
            <person name="Pedros-Alio C."/>
            <person name="Ferriera S."/>
            <person name="Johnson J."/>
            <person name="Kravitz S."/>
            <person name="Halpern A."/>
            <person name="Remington K."/>
            <person name="Beeson K."/>
            <person name="Tran B."/>
            <person name="Rogers Y.-H."/>
            <person name="Friedman R."/>
            <person name="Venter J.C."/>
        </authorList>
    </citation>
    <scope>NUCLEOTIDE SEQUENCE [LARGE SCALE GENOMIC DNA]</scope>
    <source>
        <strain evidence="2 3">RED65</strain>
    </source>
</reference>
<evidence type="ECO:0000313" key="3">
    <source>
        <dbReference type="Proteomes" id="UP000004263"/>
    </source>
</evidence>
<dbReference type="PANTHER" id="PTHR13136">
    <property type="entry name" value="TESTIS DEVELOPMENT PROTEIN PRTD"/>
    <property type="match status" value="1"/>
</dbReference>
<dbReference type="STRING" id="207949.RED65_09944"/>
<dbReference type="Pfam" id="PF20408">
    <property type="entry name" value="Abhydrolase_11"/>
    <property type="match status" value="1"/>
</dbReference>
<name>Q1N687_9GAMM</name>
<dbReference type="Proteomes" id="UP000004263">
    <property type="component" value="Unassembled WGS sequence"/>
</dbReference>
<keyword evidence="3" id="KW-1185">Reference proteome</keyword>
<dbReference type="InterPro" id="IPR046879">
    <property type="entry name" value="KANL3/Tex30_Abhydrolase"/>
</dbReference>
<feature type="domain" description="KANL3/Tex30 alpha/beta hydrolase-like" evidence="1">
    <location>
        <begin position="13"/>
        <end position="200"/>
    </location>
</feature>
<keyword evidence="2" id="KW-0378">Hydrolase</keyword>
<dbReference type="OrthoDB" id="652634at2"/>
<dbReference type="InterPro" id="IPR029058">
    <property type="entry name" value="AB_hydrolase_fold"/>
</dbReference>
<dbReference type="SUPFAM" id="SSF53474">
    <property type="entry name" value="alpha/beta-Hydrolases"/>
    <property type="match status" value="1"/>
</dbReference>
<accession>Q1N687</accession>
<evidence type="ECO:0000259" key="1">
    <source>
        <dbReference type="Pfam" id="PF20408"/>
    </source>
</evidence>
<dbReference type="EMBL" id="AAQH01000001">
    <property type="protein sequence ID" value="EAT13705.1"/>
    <property type="molecule type" value="Genomic_DNA"/>
</dbReference>
<gene>
    <name evidence="2" type="ORF">RED65_09944</name>
</gene>
<protein>
    <submittedName>
        <fullName evidence="2">Predicted hydrolase of the alpha/beta-hydrolase fold protein</fullName>
    </submittedName>
</protein>